<evidence type="ECO:0000259" key="1">
    <source>
        <dbReference type="Pfam" id="PF13476"/>
    </source>
</evidence>
<dbReference type="InterPro" id="IPR038729">
    <property type="entry name" value="Rad50/SbcC_AAA"/>
</dbReference>
<feature type="non-terminal residue" evidence="2">
    <location>
        <position position="152"/>
    </location>
</feature>
<gene>
    <name evidence="2" type="ORF">LCGC14_2708070</name>
</gene>
<dbReference type="InterPro" id="IPR027417">
    <property type="entry name" value="P-loop_NTPase"/>
</dbReference>
<evidence type="ECO:0000313" key="2">
    <source>
        <dbReference type="EMBL" id="KKK91925.1"/>
    </source>
</evidence>
<dbReference type="Gene3D" id="3.40.50.300">
    <property type="entry name" value="P-loop containing nucleotide triphosphate hydrolases"/>
    <property type="match status" value="1"/>
</dbReference>
<organism evidence="2">
    <name type="scientific">marine sediment metagenome</name>
    <dbReference type="NCBI Taxonomy" id="412755"/>
    <lineage>
        <taxon>unclassified sequences</taxon>
        <taxon>metagenomes</taxon>
        <taxon>ecological metagenomes</taxon>
    </lineage>
</organism>
<proteinExistence type="predicted"/>
<dbReference type="AlphaFoldDB" id="A0A0F9A1H9"/>
<dbReference type="Pfam" id="PF13476">
    <property type="entry name" value="AAA_23"/>
    <property type="match status" value="1"/>
</dbReference>
<protein>
    <recommendedName>
        <fullName evidence="1">Rad50/SbcC-type AAA domain-containing protein</fullName>
    </recommendedName>
</protein>
<reference evidence="2" key="1">
    <citation type="journal article" date="2015" name="Nature">
        <title>Complex archaea that bridge the gap between prokaryotes and eukaryotes.</title>
        <authorList>
            <person name="Spang A."/>
            <person name="Saw J.H."/>
            <person name="Jorgensen S.L."/>
            <person name="Zaremba-Niedzwiedzka K."/>
            <person name="Martijn J."/>
            <person name="Lind A.E."/>
            <person name="van Eijk R."/>
            <person name="Schleper C."/>
            <person name="Guy L."/>
            <person name="Ettema T.J."/>
        </authorList>
    </citation>
    <scope>NUCLEOTIDE SEQUENCE</scope>
</reference>
<dbReference type="GO" id="GO:0006302">
    <property type="term" value="P:double-strand break repair"/>
    <property type="evidence" value="ECO:0007669"/>
    <property type="project" value="InterPro"/>
</dbReference>
<feature type="domain" description="Rad50/SbcC-type AAA" evidence="1">
    <location>
        <begin position="4"/>
        <end position="86"/>
    </location>
</feature>
<comment type="caution">
    <text evidence="2">The sequence shown here is derived from an EMBL/GenBank/DDBJ whole genome shotgun (WGS) entry which is preliminary data.</text>
</comment>
<accession>A0A0F9A1H9</accession>
<dbReference type="EMBL" id="LAZR01048439">
    <property type="protein sequence ID" value="KKK91925.1"/>
    <property type="molecule type" value="Genomic_DNA"/>
</dbReference>
<sequence>MLHKLELIDIKTHKITKIKFKKGLNVLHGDNGTGKSSVLEMIGFVLFDFLPENQADYVRETHSDKPEYGKVRVWITDIKGQPYIIERTVGKPGVIVKDALTLNKVPQIRGVSQLKAWIGRNILPMHEIELGKLFDSSIGIPQGTFINPFLRR</sequence>
<name>A0A0F9A1H9_9ZZZZ</name>
<dbReference type="SUPFAM" id="SSF52540">
    <property type="entry name" value="P-loop containing nucleoside triphosphate hydrolases"/>
    <property type="match status" value="1"/>
</dbReference>
<dbReference type="GO" id="GO:0016887">
    <property type="term" value="F:ATP hydrolysis activity"/>
    <property type="evidence" value="ECO:0007669"/>
    <property type="project" value="InterPro"/>
</dbReference>